<reference evidence="5" key="1">
    <citation type="journal article" date="2021" name="Science">
        <title>Hunting the eagle killer: A cyanobacterial neurotoxin causes vacuolar myelinopathy.</title>
        <authorList>
            <person name="Breinlinger S."/>
            <person name="Phillips T.J."/>
            <person name="Haram B.N."/>
            <person name="Mares J."/>
            <person name="Martinez Yerena J.A."/>
            <person name="Hrouzek P."/>
            <person name="Sobotka R."/>
            <person name="Henderson W.M."/>
            <person name="Schmieder P."/>
            <person name="Williams S.M."/>
            <person name="Lauderdale J.D."/>
            <person name="Wilde H.D."/>
            <person name="Gerrin W."/>
            <person name="Kust A."/>
            <person name="Washington J.W."/>
            <person name="Wagner C."/>
            <person name="Geier B."/>
            <person name="Liebeke M."/>
            <person name="Enke H."/>
            <person name="Niedermeyer T.H.J."/>
            <person name="Wilde S.B."/>
        </authorList>
    </citation>
    <scope>NUCLEOTIDE SEQUENCE [LARGE SCALE GENOMIC DNA]</scope>
    <source>
        <strain evidence="5">Thurmond2011</strain>
    </source>
</reference>
<sequence>MVTHILLLNMHTTFHLTTQDFMELRSQELRFFDGKRDASFLEIIGSERSDVRFGVDEEGEIYLTTKSDGKVRKLVASPQSTHSQNPDRIQAIIDSNAKVEKLKSGFQFTEGPVWHPDGFLLFSDIPADTIYKSTTDGKISVFRRPAGNPNGNTFDKQGRLITAQHNRRLVRMEKSGQITVLAERYQGKRLNSPNDVVVKSNGSIYFTDPPYGIGKEKEELGFYGIYSLKPNGTLTLLNKEMVRPNGIAFSPDEKKLYVDDSEKLNIRVFDVKPDGTLANGKVFAELPGPTDKGVPDGMKVDVKGNIYCSGSGGVWIFSPTGQLLGKIMVPEVVTNLAWGDQDHKTLYITANKGIYRIRLKIPGITVGSKE</sequence>
<name>A0AAP5MB17_9CYAN</name>
<dbReference type="InterPro" id="IPR013658">
    <property type="entry name" value="SGL"/>
</dbReference>
<comment type="similarity">
    <text evidence="1">Belongs to the SMP-30/CGR1 family.</text>
</comment>
<evidence type="ECO:0000313" key="5">
    <source>
        <dbReference type="Proteomes" id="UP000667802"/>
    </source>
</evidence>
<dbReference type="EMBL" id="JAALHA020000012">
    <property type="protein sequence ID" value="MDR9897437.1"/>
    <property type="molecule type" value="Genomic_DNA"/>
</dbReference>
<dbReference type="InterPro" id="IPR011042">
    <property type="entry name" value="6-blade_b-propeller_TolB-like"/>
</dbReference>
<gene>
    <name evidence="4" type="ORF">G7B40_023125</name>
</gene>
<dbReference type="GO" id="GO:0016787">
    <property type="term" value="F:hydrolase activity"/>
    <property type="evidence" value="ECO:0007669"/>
    <property type="project" value="UniProtKB-KW"/>
</dbReference>
<evidence type="ECO:0000259" key="3">
    <source>
        <dbReference type="Pfam" id="PF08450"/>
    </source>
</evidence>
<accession>A0AAP5MB17</accession>
<proteinExistence type="inferred from homology"/>
<dbReference type="AlphaFoldDB" id="A0AAP5MB17"/>
<dbReference type="Proteomes" id="UP000667802">
    <property type="component" value="Unassembled WGS sequence"/>
</dbReference>
<dbReference type="Gene3D" id="2.120.10.30">
    <property type="entry name" value="TolB, C-terminal domain"/>
    <property type="match status" value="1"/>
</dbReference>
<organism evidence="4 5">
    <name type="scientific">Aetokthonos hydrillicola Thurmond2011</name>
    <dbReference type="NCBI Taxonomy" id="2712845"/>
    <lineage>
        <taxon>Bacteria</taxon>
        <taxon>Bacillati</taxon>
        <taxon>Cyanobacteriota</taxon>
        <taxon>Cyanophyceae</taxon>
        <taxon>Nostocales</taxon>
        <taxon>Hapalosiphonaceae</taxon>
        <taxon>Aetokthonos</taxon>
    </lineage>
</organism>
<evidence type="ECO:0000313" key="4">
    <source>
        <dbReference type="EMBL" id="MDR9897437.1"/>
    </source>
</evidence>
<evidence type="ECO:0000256" key="1">
    <source>
        <dbReference type="ARBA" id="ARBA00008853"/>
    </source>
</evidence>
<dbReference type="RefSeq" id="WP_243902133.1">
    <property type="nucleotide sequence ID" value="NZ_CAWQFN010000498.1"/>
</dbReference>
<keyword evidence="5" id="KW-1185">Reference proteome</keyword>
<dbReference type="PANTHER" id="PTHR47572:SF4">
    <property type="entry name" value="LACTONASE DRP35"/>
    <property type="match status" value="1"/>
</dbReference>
<dbReference type="Pfam" id="PF08450">
    <property type="entry name" value="SGL"/>
    <property type="match status" value="1"/>
</dbReference>
<feature type="domain" description="SMP-30/Gluconolactonase/LRE-like region" evidence="3">
    <location>
        <begin position="108"/>
        <end position="350"/>
    </location>
</feature>
<comment type="caution">
    <text evidence="4">The sequence shown here is derived from an EMBL/GenBank/DDBJ whole genome shotgun (WGS) entry which is preliminary data.</text>
</comment>
<evidence type="ECO:0000256" key="2">
    <source>
        <dbReference type="ARBA" id="ARBA00022801"/>
    </source>
</evidence>
<protein>
    <submittedName>
        <fullName evidence="4">SMP-30/gluconolactonase/LRE family protein</fullName>
    </submittedName>
</protein>
<keyword evidence="2" id="KW-0378">Hydrolase</keyword>
<dbReference type="SUPFAM" id="SSF63829">
    <property type="entry name" value="Calcium-dependent phosphotriesterase"/>
    <property type="match status" value="1"/>
</dbReference>
<dbReference type="PANTHER" id="PTHR47572">
    <property type="entry name" value="LIPOPROTEIN-RELATED"/>
    <property type="match status" value="1"/>
</dbReference>
<dbReference type="InterPro" id="IPR051262">
    <property type="entry name" value="SMP-30/CGR1_Lactonase"/>
</dbReference>